<proteinExistence type="predicted"/>
<evidence type="ECO:0000259" key="3">
    <source>
        <dbReference type="Pfam" id="PF16002"/>
    </source>
</evidence>
<reference evidence="4" key="2">
    <citation type="submission" date="2007-04" db="EMBL/GenBank/DDBJ databases">
        <title>The genome of the human body louse.</title>
        <authorList>
            <consortium name="The Human Body Louse Genome Consortium"/>
            <person name="Kirkness E."/>
            <person name="Walenz B."/>
            <person name="Hass B."/>
            <person name="Bruggner R."/>
            <person name="Strausberg R."/>
        </authorList>
    </citation>
    <scope>NUCLEOTIDE SEQUENCE</scope>
    <source>
        <strain evidence="4">USDA</strain>
    </source>
</reference>
<feature type="compositionally biased region" description="Low complexity" evidence="1">
    <location>
        <begin position="226"/>
        <end position="264"/>
    </location>
</feature>
<dbReference type="AlphaFoldDB" id="E0VLC0"/>
<dbReference type="Proteomes" id="UP000009046">
    <property type="component" value="Unassembled WGS sequence"/>
</dbReference>
<dbReference type="OMA" id="NHDIQRR"/>
<evidence type="ECO:0000313" key="4">
    <source>
        <dbReference type="EMBL" id="EEB14176.1"/>
    </source>
</evidence>
<organism>
    <name type="scientific">Pediculus humanus subsp. corporis</name>
    <name type="common">Body louse</name>
    <dbReference type="NCBI Taxonomy" id="121224"/>
    <lineage>
        <taxon>Eukaryota</taxon>
        <taxon>Metazoa</taxon>
        <taxon>Ecdysozoa</taxon>
        <taxon>Arthropoda</taxon>
        <taxon>Hexapoda</taxon>
        <taxon>Insecta</taxon>
        <taxon>Pterygota</taxon>
        <taxon>Neoptera</taxon>
        <taxon>Paraneoptera</taxon>
        <taxon>Psocodea</taxon>
        <taxon>Troctomorpha</taxon>
        <taxon>Phthiraptera</taxon>
        <taxon>Anoplura</taxon>
        <taxon>Pediculidae</taxon>
        <taxon>Pediculus</taxon>
    </lineage>
</organism>
<dbReference type="InterPro" id="IPR031947">
    <property type="entry name" value="Headcase_mid"/>
</dbReference>
<evidence type="ECO:0000259" key="2">
    <source>
        <dbReference type="Pfam" id="PF15353"/>
    </source>
</evidence>
<dbReference type="KEGG" id="phu:Phum_PHUM285720"/>
<gene>
    <name evidence="5" type="primary">8229538</name>
    <name evidence="4" type="ORF">Phum_PHUM285720</name>
</gene>
<dbReference type="HOGENOM" id="CLU_027672_0_0_1"/>
<feature type="region of interest" description="Disordered" evidence="1">
    <location>
        <begin position="159"/>
        <end position="267"/>
    </location>
</feature>
<dbReference type="eggNOG" id="KOG3816">
    <property type="taxonomic scope" value="Eukaryota"/>
</dbReference>
<dbReference type="EMBL" id="AAZO01003319">
    <property type="status" value="NOT_ANNOTATED_CDS"/>
    <property type="molecule type" value="Genomic_DNA"/>
</dbReference>
<dbReference type="PANTHER" id="PTHR13425:SF3">
    <property type="entry name" value="HEADCASE PROTEIN HOMOLOG"/>
    <property type="match status" value="1"/>
</dbReference>
<evidence type="ECO:0000313" key="5">
    <source>
        <dbReference type="EnsemblMetazoa" id="PHUM285720-PA"/>
    </source>
</evidence>
<dbReference type="EnsemblMetazoa" id="PHUM285720-RA">
    <property type="protein sequence ID" value="PHUM285720-PA"/>
    <property type="gene ID" value="PHUM285720"/>
</dbReference>
<sequence>MAPRRGNHGHGQGQGQGAGNGGLYIGNYVEIPGYNLTLDGEHGDQANGNLSKCACPTECLKENNTSVSGLDTDPNIRLDDLHDVVRVICNNEQCTVGKYMHRECFESWEQAVLTYLKSCGRAKSWSERQRHQNLWTKKGYDLAFKACGCKCGRGHLKKDLDWTPPPNQNQRRFDNDNAENKKKKKNRNKSLRPTLSISAHNSANSNNHNGKNGDNGMMGGTDLSRGRTGSLSSSNGSASPPVSSSETSVSPAHSGSSSGSNGMIGKKKNSKVDFFSDRARNGLAGNGIFSRRQDFSSFNLLPKHKLNSYHIKMEDEGNHGNDDTRCFILSTLAAMHMSRVSCVLCDSPMLVFDRYPLVDGTFFLSPRQHSKSCLEVRIENRTQYLSAVCMTCLEGWGAGRRLRCLYCATPWDGSSLVIGTMYSYDIFAAMPCCTERLRCNNCQKPLLQPHQRLNFYSDYSHSLACPHCQASDTHFVKPLGLCYTKDLMSLWP</sequence>
<keyword evidence="6" id="KW-1185">Reference proteome</keyword>
<dbReference type="InterPro" id="IPR026066">
    <property type="entry name" value="Headcase"/>
</dbReference>
<reference evidence="4" key="1">
    <citation type="submission" date="2007-04" db="EMBL/GenBank/DDBJ databases">
        <title>Annotation of Pediculus humanus corporis strain USDA.</title>
        <authorList>
            <person name="Kirkness E."/>
            <person name="Hannick L."/>
            <person name="Hass B."/>
            <person name="Bruggner R."/>
            <person name="Lawson D."/>
            <person name="Bidwell S."/>
            <person name="Joardar V."/>
            <person name="Caler E."/>
            <person name="Walenz B."/>
            <person name="Inman J."/>
            <person name="Schobel S."/>
            <person name="Galinsky K."/>
            <person name="Amedeo P."/>
            <person name="Strausberg R."/>
        </authorList>
    </citation>
    <scope>NUCLEOTIDE SEQUENCE</scope>
    <source>
        <strain evidence="4">USDA</strain>
    </source>
</reference>
<feature type="compositionally biased region" description="Basic and acidic residues" evidence="1">
    <location>
        <begin position="171"/>
        <end position="180"/>
    </location>
</feature>
<dbReference type="STRING" id="121224.E0VLC0"/>
<dbReference type="InterPro" id="IPR054537">
    <property type="entry name" value="HECA_N"/>
</dbReference>
<feature type="domain" description="Headcase N-terminal" evidence="2">
    <location>
        <begin position="52"/>
        <end position="162"/>
    </location>
</feature>
<dbReference type="OrthoDB" id="10012848at2759"/>
<feature type="domain" description="Headcase middle" evidence="3">
    <location>
        <begin position="281"/>
        <end position="479"/>
    </location>
</feature>
<accession>E0VLC0</accession>
<dbReference type="InParanoid" id="E0VLC0"/>
<dbReference type="RefSeq" id="XP_002426914.1">
    <property type="nucleotide sequence ID" value="XM_002426869.1"/>
</dbReference>
<dbReference type="PANTHER" id="PTHR13425">
    <property type="entry name" value="HEADCASE PROTEIN"/>
    <property type="match status" value="1"/>
</dbReference>
<dbReference type="Pfam" id="PF16002">
    <property type="entry name" value="Headcase"/>
    <property type="match status" value="1"/>
</dbReference>
<evidence type="ECO:0000313" key="6">
    <source>
        <dbReference type="Proteomes" id="UP000009046"/>
    </source>
</evidence>
<dbReference type="GeneID" id="8229538"/>
<evidence type="ECO:0000256" key="1">
    <source>
        <dbReference type="SAM" id="MobiDB-lite"/>
    </source>
</evidence>
<dbReference type="Pfam" id="PF15353">
    <property type="entry name" value="HECA_N"/>
    <property type="match status" value="1"/>
</dbReference>
<protein>
    <submittedName>
        <fullName evidence="4 5">Uncharacterized protein</fullName>
    </submittedName>
</protein>
<dbReference type="EMBL" id="DS235271">
    <property type="protein sequence ID" value="EEB14176.1"/>
    <property type="molecule type" value="Genomic_DNA"/>
</dbReference>
<dbReference type="CTD" id="8229538"/>
<feature type="compositionally biased region" description="Low complexity" evidence="1">
    <location>
        <begin position="199"/>
        <end position="215"/>
    </location>
</feature>
<feature type="compositionally biased region" description="Basic residues" evidence="1">
    <location>
        <begin position="181"/>
        <end position="190"/>
    </location>
</feature>
<name>E0VLC0_PEDHC</name>
<dbReference type="FunCoup" id="E0VLC0">
    <property type="interactions" value="549"/>
</dbReference>
<reference evidence="5" key="3">
    <citation type="submission" date="2021-02" db="UniProtKB">
        <authorList>
            <consortium name="EnsemblMetazoa"/>
        </authorList>
    </citation>
    <scope>IDENTIFICATION</scope>
    <source>
        <strain evidence="5">USDA</strain>
    </source>
</reference>
<dbReference type="VEuPathDB" id="VectorBase:PHUM285720"/>